<comment type="caution">
    <text evidence="2">The sequence shown here is derived from an EMBL/GenBank/DDBJ whole genome shotgun (WGS) entry which is preliminary data.</text>
</comment>
<accession>A0A7C9RRH9</accession>
<dbReference type="InterPro" id="IPR029016">
    <property type="entry name" value="GAF-like_dom_sf"/>
</dbReference>
<keyword evidence="3" id="KW-1185">Reference proteome</keyword>
<evidence type="ECO:0000313" key="3">
    <source>
        <dbReference type="Proteomes" id="UP000481360"/>
    </source>
</evidence>
<dbReference type="InterPro" id="IPR003018">
    <property type="entry name" value="GAF"/>
</dbReference>
<organism evidence="2 3">
    <name type="scientific">Lentzea alba</name>
    <dbReference type="NCBI Taxonomy" id="2714351"/>
    <lineage>
        <taxon>Bacteria</taxon>
        <taxon>Bacillati</taxon>
        <taxon>Actinomycetota</taxon>
        <taxon>Actinomycetes</taxon>
        <taxon>Pseudonocardiales</taxon>
        <taxon>Pseudonocardiaceae</taxon>
        <taxon>Lentzea</taxon>
    </lineage>
</organism>
<feature type="domain" description="GAF" evidence="1">
    <location>
        <begin position="109"/>
        <end position="212"/>
    </location>
</feature>
<evidence type="ECO:0000259" key="1">
    <source>
        <dbReference type="Pfam" id="PF01590"/>
    </source>
</evidence>
<dbReference type="AlphaFoldDB" id="A0A7C9RRH9"/>
<proteinExistence type="predicted"/>
<dbReference type="Proteomes" id="UP000481360">
    <property type="component" value="Unassembled WGS sequence"/>
</dbReference>
<protein>
    <submittedName>
        <fullName evidence="2">Transcriptional regulator</fullName>
    </submittedName>
</protein>
<dbReference type="Pfam" id="PF01590">
    <property type="entry name" value="GAF"/>
    <property type="match status" value="1"/>
</dbReference>
<dbReference type="EMBL" id="JAAMPJ010000005">
    <property type="protein sequence ID" value="NGY61168.1"/>
    <property type="molecule type" value="Genomic_DNA"/>
</dbReference>
<dbReference type="Gene3D" id="3.30.450.40">
    <property type="match status" value="1"/>
</dbReference>
<name>A0A7C9RRH9_9PSEU</name>
<gene>
    <name evidence="2" type="ORF">G7043_19750</name>
</gene>
<sequence length="489" mass="53151">MQAVDGSVAHEPGQHALLLSRVRDAVLSGTRTVNSPRSVISASWQRSLAANVDPDLHTAPTVFAADELPDLRERHPLHPSLPVLRETLLGFAEEAKHIMIVADAQGHILWCEGSHDTRGSAEDVGLAAGTLWSEDAAGTNGMGTALAVNSAVTVHSAEHLVRTYHHWTCAASPIHDPDSGSTIGVVDLSGPIETVHPSMVALVSASARLAESEMLARMHTQDEELRARNMRHLMALRGEPGALLSPTGRVVAVEPYGLLPSRVDVTSDRVQLPDGREAVLEPLAQGYLLRVPRQRHVRRSVLSLSFLLPEPKVVLDGREVPISLRHAEILSALTLDGRLSADQLALRLYGERGNPTTVRAELHRLRAQLGTDVLSTRPYRLTADVEADFLAVRAALKDCDVPLAASRYRGSLLRRSEAPVVRDERDNLATSVRKAVLARGDANALWTFTQTDSGEHDVEALEQLVRLLPANDVRLAIATARLRRLSQDD</sequence>
<evidence type="ECO:0000313" key="2">
    <source>
        <dbReference type="EMBL" id="NGY61168.1"/>
    </source>
</evidence>
<reference evidence="2 3" key="1">
    <citation type="submission" date="2020-03" db="EMBL/GenBank/DDBJ databases">
        <title>Isolation and identification of active actinomycetes.</title>
        <authorList>
            <person name="Sun X."/>
        </authorList>
    </citation>
    <scope>NUCLEOTIDE SEQUENCE [LARGE SCALE GENOMIC DNA]</scope>
    <source>
        <strain evidence="2 3">NEAU-D13</strain>
    </source>
</reference>